<organism evidence="4 5">
    <name type="scientific">Capsicum baccatum</name>
    <name type="common">Peruvian pepper</name>
    <dbReference type="NCBI Taxonomy" id="33114"/>
    <lineage>
        <taxon>Eukaryota</taxon>
        <taxon>Viridiplantae</taxon>
        <taxon>Streptophyta</taxon>
        <taxon>Embryophyta</taxon>
        <taxon>Tracheophyta</taxon>
        <taxon>Spermatophyta</taxon>
        <taxon>Magnoliopsida</taxon>
        <taxon>eudicotyledons</taxon>
        <taxon>Gunneridae</taxon>
        <taxon>Pentapetalae</taxon>
        <taxon>asterids</taxon>
        <taxon>lamiids</taxon>
        <taxon>Solanales</taxon>
        <taxon>Solanaceae</taxon>
        <taxon>Solanoideae</taxon>
        <taxon>Capsiceae</taxon>
        <taxon>Capsicum</taxon>
    </lineage>
</organism>
<dbReference type="GO" id="GO:0006013">
    <property type="term" value="P:mannose metabolic process"/>
    <property type="evidence" value="ECO:0007669"/>
    <property type="project" value="InterPro"/>
</dbReference>
<name>A0A2G2XG91_CAPBA</name>
<evidence type="ECO:0000259" key="3">
    <source>
        <dbReference type="SMART" id="SM00872"/>
    </source>
</evidence>
<dbReference type="Gene3D" id="2.60.40.1180">
    <property type="entry name" value="Golgi alpha-mannosidase II"/>
    <property type="match status" value="1"/>
</dbReference>
<dbReference type="InterPro" id="IPR037094">
    <property type="entry name" value="Glyco_hydro_38_cen_sf"/>
</dbReference>
<dbReference type="Pfam" id="PF09261">
    <property type="entry name" value="Alpha-mann_mid"/>
    <property type="match status" value="1"/>
</dbReference>
<dbReference type="FunFam" id="1.20.1270.50:FF:000003">
    <property type="entry name" value="Alpha-mannosidase"/>
    <property type="match status" value="1"/>
</dbReference>
<dbReference type="InterPro" id="IPR013780">
    <property type="entry name" value="Glyco_hydro_b"/>
</dbReference>
<dbReference type="AlphaFoldDB" id="A0A2G2XG91"/>
<dbReference type="GO" id="GO:0030246">
    <property type="term" value="F:carbohydrate binding"/>
    <property type="evidence" value="ECO:0007669"/>
    <property type="project" value="InterPro"/>
</dbReference>
<accession>A0A2G2XG91</accession>
<dbReference type="Gene3D" id="1.20.1270.50">
    <property type="entry name" value="Glycoside hydrolase family 38, central domain"/>
    <property type="match status" value="1"/>
</dbReference>
<dbReference type="Proteomes" id="UP000224567">
    <property type="component" value="Unassembled WGS sequence"/>
</dbReference>
<dbReference type="InterPro" id="IPR011013">
    <property type="entry name" value="Gal_mutarotase_sf_dom"/>
</dbReference>
<evidence type="ECO:0000256" key="1">
    <source>
        <dbReference type="ARBA" id="ARBA00022723"/>
    </source>
</evidence>
<protein>
    <submittedName>
        <fullName evidence="4">Alpha-mannosidase</fullName>
    </submittedName>
</protein>
<dbReference type="STRING" id="33114.A0A2G2XG91"/>
<reference evidence="5" key="2">
    <citation type="journal article" date="2017" name="J. Anim. Genet.">
        <title>Multiple reference genome sequences of hot pepper reveal the massive evolution of plant disease resistance genes by retroduplication.</title>
        <authorList>
            <person name="Kim S."/>
            <person name="Park J."/>
            <person name="Yeom S.-I."/>
            <person name="Kim Y.-M."/>
            <person name="Seo E."/>
            <person name="Kim K.-T."/>
            <person name="Kim M.-S."/>
            <person name="Lee J.M."/>
            <person name="Cheong K."/>
            <person name="Shin H.-S."/>
            <person name="Kim S.-B."/>
            <person name="Han K."/>
            <person name="Lee J."/>
            <person name="Park M."/>
            <person name="Lee H.-A."/>
            <person name="Lee H.-Y."/>
            <person name="Lee Y."/>
            <person name="Oh S."/>
            <person name="Lee J.H."/>
            <person name="Choi E."/>
            <person name="Choi E."/>
            <person name="Lee S.E."/>
            <person name="Jeon J."/>
            <person name="Kim H."/>
            <person name="Choi G."/>
            <person name="Song H."/>
            <person name="Lee J."/>
            <person name="Lee S.-C."/>
            <person name="Kwon J.-K."/>
            <person name="Lee H.-Y."/>
            <person name="Koo N."/>
            <person name="Hong Y."/>
            <person name="Kim R.W."/>
            <person name="Kang W.-H."/>
            <person name="Huh J.H."/>
            <person name="Kang B.-C."/>
            <person name="Yang T.-J."/>
            <person name="Lee Y.-H."/>
            <person name="Bennetzen J.L."/>
            <person name="Choi D."/>
        </authorList>
    </citation>
    <scope>NUCLEOTIDE SEQUENCE [LARGE SCALE GENOMIC DNA]</scope>
    <source>
        <strain evidence="5">cv. PBC81</strain>
    </source>
</reference>
<dbReference type="PANTHER" id="PTHR11607">
    <property type="entry name" value="ALPHA-MANNOSIDASE"/>
    <property type="match status" value="1"/>
</dbReference>
<keyword evidence="2" id="KW-0378">Hydrolase</keyword>
<dbReference type="InterPro" id="IPR050843">
    <property type="entry name" value="Glycosyl_Hydrlase_38"/>
</dbReference>
<reference evidence="4 5" key="1">
    <citation type="journal article" date="2017" name="Genome Biol.">
        <title>New reference genome sequences of hot pepper reveal the massive evolution of plant disease-resistance genes by retroduplication.</title>
        <authorList>
            <person name="Kim S."/>
            <person name="Park J."/>
            <person name="Yeom S.I."/>
            <person name="Kim Y.M."/>
            <person name="Seo E."/>
            <person name="Kim K.T."/>
            <person name="Kim M.S."/>
            <person name="Lee J.M."/>
            <person name="Cheong K."/>
            <person name="Shin H.S."/>
            <person name="Kim S.B."/>
            <person name="Han K."/>
            <person name="Lee J."/>
            <person name="Park M."/>
            <person name="Lee H.A."/>
            <person name="Lee H.Y."/>
            <person name="Lee Y."/>
            <person name="Oh S."/>
            <person name="Lee J.H."/>
            <person name="Choi E."/>
            <person name="Choi E."/>
            <person name="Lee S.E."/>
            <person name="Jeon J."/>
            <person name="Kim H."/>
            <person name="Choi G."/>
            <person name="Song H."/>
            <person name="Lee J."/>
            <person name="Lee S.C."/>
            <person name="Kwon J.K."/>
            <person name="Lee H.Y."/>
            <person name="Koo N."/>
            <person name="Hong Y."/>
            <person name="Kim R.W."/>
            <person name="Kang W.H."/>
            <person name="Huh J.H."/>
            <person name="Kang B.C."/>
            <person name="Yang T.J."/>
            <person name="Lee Y.H."/>
            <person name="Bennetzen J.L."/>
            <person name="Choi D."/>
        </authorList>
    </citation>
    <scope>NUCLEOTIDE SEQUENCE [LARGE SCALE GENOMIC DNA]</scope>
    <source>
        <strain evidence="5">cv. PBC81</strain>
    </source>
</reference>
<sequence length="165" mass="18169">MPILFAEVTQCRFPVILDFLLHQFTSFVPKEHLLQQAARQLEFLNGRKSNGFNTFSLGDALGVVQHHDAVTGTAKQHTTDDYAKRLAIGASESEVVVNSALSCLVNSKSSPCSTTSSLFNQCQLLNISYCPPTEEDITEGKNLVVVAYNPLGWNRTDVIKIPVNE</sequence>
<feature type="domain" description="Glycoside hydrolase family 38 central" evidence="3">
    <location>
        <begin position="20"/>
        <end position="86"/>
    </location>
</feature>
<dbReference type="GO" id="GO:0004559">
    <property type="term" value="F:alpha-mannosidase activity"/>
    <property type="evidence" value="ECO:0007669"/>
    <property type="project" value="InterPro"/>
</dbReference>
<dbReference type="InterPro" id="IPR028995">
    <property type="entry name" value="Glyco_hydro_57/38_cen_sf"/>
</dbReference>
<dbReference type="GO" id="GO:0046872">
    <property type="term" value="F:metal ion binding"/>
    <property type="evidence" value="ECO:0007669"/>
    <property type="project" value="UniProtKB-KW"/>
</dbReference>
<dbReference type="InterPro" id="IPR015341">
    <property type="entry name" value="Glyco_hydro_38_cen"/>
</dbReference>
<evidence type="ECO:0000313" key="4">
    <source>
        <dbReference type="EMBL" id="PHT56479.1"/>
    </source>
</evidence>
<keyword evidence="1" id="KW-0479">Metal-binding</keyword>
<dbReference type="SUPFAM" id="SSF88688">
    <property type="entry name" value="Families 57/38 glycoside transferase middle domain"/>
    <property type="match status" value="1"/>
</dbReference>
<keyword evidence="5" id="KW-1185">Reference proteome</keyword>
<comment type="caution">
    <text evidence="4">The sequence shown here is derived from an EMBL/GenBank/DDBJ whole genome shotgun (WGS) entry which is preliminary data.</text>
</comment>
<proteinExistence type="predicted"/>
<evidence type="ECO:0000313" key="5">
    <source>
        <dbReference type="Proteomes" id="UP000224567"/>
    </source>
</evidence>
<dbReference type="OrthoDB" id="2016903at2759"/>
<dbReference type="SMART" id="SM00872">
    <property type="entry name" value="Alpha-mann_mid"/>
    <property type="match status" value="1"/>
</dbReference>
<gene>
    <name evidence="4" type="ORF">CQW23_04965</name>
</gene>
<dbReference type="PANTHER" id="PTHR11607:SF61">
    <property type="entry name" value="ALPHA-MANNOSIDASE"/>
    <property type="match status" value="1"/>
</dbReference>
<dbReference type="SUPFAM" id="SSF74650">
    <property type="entry name" value="Galactose mutarotase-like"/>
    <property type="match status" value="1"/>
</dbReference>
<evidence type="ECO:0000256" key="2">
    <source>
        <dbReference type="ARBA" id="ARBA00022801"/>
    </source>
</evidence>
<dbReference type="EMBL" id="MLFT02000002">
    <property type="protein sequence ID" value="PHT56479.1"/>
    <property type="molecule type" value="Genomic_DNA"/>
</dbReference>